<dbReference type="Gene3D" id="3.40.50.150">
    <property type="entry name" value="Vaccinia Virus protein VP39"/>
    <property type="match status" value="1"/>
</dbReference>
<dbReference type="GO" id="GO:0042409">
    <property type="term" value="F:caffeoyl-CoA O-methyltransferase activity"/>
    <property type="evidence" value="ECO:0007669"/>
    <property type="project" value="UniProtKB-EC"/>
</dbReference>
<dbReference type="CDD" id="cd02440">
    <property type="entry name" value="AdoMet_MTases"/>
    <property type="match status" value="1"/>
</dbReference>
<proteinExistence type="predicted"/>
<dbReference type="GO" id="GO:0032259">
    <property type="term" value="P:methylation"/>
    <property type="evidence" value="ECO:0007669"/>
    <property type="project" value="UniProtKB-KW"/>
</dbReference>
<name>A0A7W4Z5A9_9GAMM</name>
<gene>
    <name evidence="4" type="ORF">FHR99_001264</name>
</gene>
<reference evidence="4 5" key="1">
    <citation type="submission" date="2020-08" db="EMBL/GenBank/DDBJ databases">
        <title>Genomic Encyclopedia of Type Strains, Phase III (KMG-III): the genomes of soil and plant-associated and newly described type strains.</title>
        <authorList>
            <person name="Whitman W."/>
        </authorList>
    </citation>
    <scope>NUCLEOTIDE SEQUENCE [LARGE SCALE GENOMIC DNA]</scope>
    <source>
        <strain evidence="4 5">CECT 8654</strain>
    </source>
</reference>
<dbReference type="EC" id="2.1.1.104" evidence="4"/>
<evidence type="ECO:0000313" key="4">
    <source>
        <dbReference type="EMBL" id="MBB3047028.1"/>
    </source>
</evidence>
<dbReference type="InterPro" id="IPR029063">
    <property type="entry name" value="SAM-dependent_MTases_sf"/>
</dbReference>
<dbReference type="PANTHER" id="PTHR10509">
    <property type="entry name" value="O-METHYLTRANSFERASE-RELATED"/>
    <property type="match status" value="1"/>
</dbReference>
<keyword evidence="5" id="KW-1185">Reference proteome</keyword>
<dbReference type="InterPro" id="IPR050362">
    <property type="entry name" value="Cation-dep_OMT"/>
</dbReference>
<dbReference type="Pfam" id="PF01596">
    <property type="entry name" value="Methyltransf_3"/>
    <property type="match status" value="1"/>
</dbReference>
<dbReference type="AlphaFoldDB" id="A0A7W4Z5A9"/>
<evidence type="ECO:0000313" key="5">
    <source>
        <dbReference type="Proteomes" id="UP000537130"/>
    </source>
</evidence>
<keyword evidence="3" id="KW-0949">S-adenosyl-L-methionine</keyword>
<dbReference type="Proteomes" id="UP000537130">
    <property type="component" value="Unassembled WGS sequence"/>
</dbReference>
<protein>
    <submittedName>
        <fullName evidence="4">Caffeoyl-CoA O-methyltransferase</fullName>
        <ecNumber evidence="4">2.1.1.104</ecNumber>
    </submittedName>
</protein>
<sequence>MSNKSYGLSEAEHHYLLKTTVREHPLLTELREETMAMPMARMQIAPEQAQFMQLLVNMLGATQCIEVGVFTGYSTLATALALPAAGRITACDISEEYTAVARRYWEKAGVDYKVDLRLAPASETLGAMITSGERDYYDFAFIDADKENYALYYEQCLILLRPGGLIAIDNALWDGRVAEDTDDEETRAIQAVNTLVGEDDRVECSLVPIGDGLLLARKL</sequence>
<dbReference type="EMBL" id="JACHWY010000001">
    <property type="protein sequence ID" value="MBB3047028.1"/>
    <property type="molecule type" value="Genomic_DNA"/>
</dbReference>
<dbReference type="RefSeq" id="WP_183409676.1">
    <property type="nucleotide sequence ID" value="NZ_JACHWY010000001.1"/>
</dbReference>
<evidence type="ECO:0000256" key="2">
    <source>
        <dbReference type="ARBA" id="ARBA00022679"/>
    </source>
</evidence>
<dbReference type="SUPFAM" id="SSF53335">
    <property type="entry name" value="S-adenosyl-L-methionine-dependent methyltransferases"/>
    <property type="match status" value="1"/>
</dbReference>
<dbReference type="PROSITE" id="PS51682">
    <property type="entry name" value="SAM_OMT_I"/>
    <property type="match status" value="1"/>
</dbReference>
<keyword evidence="2 4" id="KW-0808">Transferase</keyword>
<organism evidence="4 5">
    <name type="scientific">Litorivivens lipolytica</name>
    <dbReference type="NCBI Taxonomy" id="1524264"/>
    <lineage>
        <taxon>Bacteria</taxon>
        <taxon>Pseudomonadati</taxon>
        <taxon>Pseudomonadota</taxon>
        <taxon>Gammaproteobacteria</taxon>
        <taxon>Litorivivens</taxon>
    </lineage>
</organism>
<dbReference type="InterPro" id="IPR002935">
    <property type="entry name" value="SAM_O-MeTrfase"/>
</dbReference>
<comment type="caution">
    <text evidence="4">The sequence shown here is derived from an EMBL/GenBank/DDBJ whole genome shotgun (WGS) entry which is preliminary data.</text>
</comment>
<accession>A0A7W4Z5A9</accession>
<dbReference type="PANTHER" id="PTHR10509:SF14">
    <property type="entry name" value="CAFFEOYL-COA O-METHYLTRANSFERASE 3-RELATED"/>
    <property type="match status" value="1"/>
</dbReference>
<evidence type="ECO:0000256" key="3">
    <source>
        <dbReference type="ARBA" id="ARBA00022691"/>
    </source>
</evidence>
<evidence type="ECO:0000256" key="1">
    <source>
        <dbReference type="ARBA" id="ARBA00022603"/>
    </source>
</evidence>
<keyword evidence="1 4" id="KW-0489">Methyltransferase</keyword>